<evidence type="ECO:0000256" key="3">
    <source>
        <dbReference type="ARBA" id="ARBA00022737"/>
    </source>
</evidence>
<dbReference type="OrthoDB" id="270584at2759"/>
<reference evidence="8" key="1">
    <citation type="submission" date="2021-01" db="EMBL/GenBank/DDBJ databases">
        <title>Adiantum capillus-veneris genome.</title>
        <authorList>
            <person name="Fang Y."/>
            <person name="Liao Q."/>
        </authorList>
    </citation>
    <scope>NUCLEOTIDE SEQUENCE</scope>
    <source>
        <strain evidence="8">H3</strain>
        <tissue evidence="8">Leaf</tissue>
    </source>
</reference>
<dbReference type="AlphaFoldDB" id="A0A9D4UCZ4"/>
<evidence type="ECO:0000313" key="9">
    <source>
        <dbReference type="Proteomes" id="UP000886520"/>
    </source>
</evidence>
<dbReference type="Gene3D" id="1.50.40.10">
    <property type="entry name" value="Mitochondrial carrier domain"/>
    <property type="match status" value="1"/>
</dbReference>
<evidence type="ECO:0000256" key="2">
    <source>
        <dbReference type="ARBA" id="ARBA00022692"/>
    </source>
</evidence>
<accession>A0A9D4UCZ4</accession>
<organism evidence="8 9">
    <name type="scientific">Adiantum capillus-veneris</name>
    <name type="common">Maidenhair fern</name>
    <dbReference type="NCBI Taxonomy" id="13818"/>
    <lineage>
        <taxon>Eukaryota</taxon>
        <taxon>Viridiplantae</taxon>
        <taxon>Streptophyta</taxon>
        <taxon>Embryophyta</taxon>
        <taxon>Tracheophyta</taxon>
        <taxon>Polypodiopsida</taxon>
        <taxon>Polypodiidae</taxon>
        <taxon>Polypodiales</taxon>
        <taxon>Pteridineae</taxon>
        <taxon>Pteridaceae</taxon>
        <taxon>Vittarioideae</taxon>
        <taxon>Adiantum</taxon>
    </lineage>
</organism>
<dbReference type="GO" id="GO:0016020">
    <property type="term" value="C:membrane"/>
    <property type="evidence" value="ECO:0007669"/>
    <property type="project" value="UniProtKB-SubCell"/>
</dbReference>
<evidence type="ECO:0000313" key="8">
    <source>
        <dbReference type="EMBL" id="KAI5065505.1"/>
    </source>
</evidence>
<comment type="similarity">
    <text evidence="6">Belongs to the mitochondrial carrier (TC 2.A.29) family.</text>
</comment>
<proteinExistence type="inferred from homology"/>
<sequence>MDAKKASRVQVPWYSSLVFGSIAGAVSSTATFPLDLVRRRRQFGAPSAADAEAAARLGVCGTLKEICKREGWKGLYRGIGPEYLKIVPTTAIMFLTFDFVKRQLQ</sequence>
<evidence type="ECO:0000256" key="6">
    <source>
        <dbReference type="RuleBase" id="RU000488"/>
    </source>
</evidence>
<dbReference type="EMBL" id="JABFUD020000019">
    <property type="protein sequence ID" value="KAI5065505.1"/>
    <property type="molecule type" value="Genomic_DNA"/>
</dbReference>
<dbReference type="SUPFAM" id="SSF103506">
    <property type="entry name" value="Mitochondrial carrier"/>
    <property type="match status" value="1"/>
</dbReference>
<dbReference type="Proteomes" id="UP000886520">
    <property type="component" value="Chromosome 19"/>
</dbReference>
<dbReference type="InterPro" id="IPR018108">
    <property type="entry name" value="MCP_transmembrane"/>
</dbReference>
<protein>
    <submittedName>
        <fullName evidence="8">Uncharacterized protein</fullName>
    </submittedName>
</protein>
<gene>
    <name evidence="8" type="ORF">GOP47_0020200</name>
</gene>
<dbReference type="InterPro" id="IPR023395">
    <property type="entry name" value="MCP_dom_sf"/>
</dbReference>
<evidence type="ECO:0000256" key="5">
    <source>
        <dbReference type="PROSITE-ProRule" id="PRU00282"/>
    </source>
</evidence>
<keyword evidence="7" id="KW-1133">Transmembrane helix</keyword>
<keyword evidence="9" id="KW-1185">Reference proteome</keyword>
<keyword evidence="4 5" id="KW-0472">Membrane</keyword>
<name>A0A9D4UCZ4_ADICA</name>
<comment type="subcellular location">
    <subcellularLocation>
        <location evidence="1">Membrane</location>
        <topology evidence="1">Multi-pass membrane protein</topology>
    </subcellularLocation>
</comment>
<comment type="caution">
    <text evidence="8">The sequence shown here is derived from an EMBL/GenBank/DDBJ whole genome shotgun (WGS) entry which is preliminary data.</text>
</comment>
<evidence type="ECO:0000256" key="4">
    <source>
        <dbReference type="ARBA" id="ARBA00023136"/>
    </source>
</evidence>
<dbReference type="Pfam" id="PF00153">
    <property type="entry name" value="Mito_carr"/>
    <property type="match status" value="1"/>
</dbReference>
<keyword evidence="3" id="KW-0677">Repeat</keyword>
<dbReference type="PANTHER" id="PTHR24089">
    <property type="entry name" value="SOLUTE CARRIER FAMILY 25"/>
    <property type="match status" value="1"/>
</dbReference>
<keyword evidence="6" id="KW-0813">Transport</keyword>
<keyword evidence="2 5" id="KW-0812">Transmembrane</keyword>
<feature type="transmembrane region" description="Helical" evidence="7">
    <location>
        <begin position="12"/>
        <end position="34"/>
    </location>
</feature>
<evidence type="ECO:0000256" key="7">
    <source>
        <dbReference type="SAM" id="Phobius"/>
    </source>
</evidence>
<dbReference type="PROSITE" id="PS50920">
    <property type="entry name" value="SOLCAR"/>
    <property type="match status" value="1"/>
</dbReference>
<evidence type="ECO:0000256" key="1">
    <source>
        <dbReference type="ARBA" id="ARBA00004141"/>
    </source>
</evidence>
<feature type="repeat" description="Solcar" evidence="5">
    <location>
        <begin position="11"/>
        <end position="103"/>
    </location>
</feature>